<dbReference type="EMBL" id="BGZK01000002">
    <property type="protein sequence ID" value="GBO99068.1"/>
    <property type="molecule type" value="Genomic_DNA"/>
</dbReference>
<sequence>MRDSFVPQGHAAGAVCIERRLGVDLGSHASQTSSILLRLRTAHFRGPMPTTCPFLTTGLSRNHCRSCSVCSRAPRVAVHFSSIFNLQSLQTKSLSSYEVPRRGYAQYEDGKRKGAYSPAPICACVSTRRAIRRRDRTRQPVTTPQLVTPLESVKQIIRRRTSCNGDFGYRRVSPHPGLPLHDAHAFFGRRISRGGVVNNGQRFLSDFIAELHKMTDLETKSPASQGKALQSRCHSMRGEAGLKLTLAELSRCRGRAAGRVPRSLGGGRIPFPFMRSRPAGDGRREGTRVSCRWNEHLKLNCPIIKNVTGIKNDKVMDKNELLDLVDTTLFLAFTLEGCEGEGRIHGTSAHITPMCRESVQYARTVHPVLVTNQNLR</sequence>
<organism evidence="1 2">
    <name type="scientific">Eumeta variegata</name>
    <name type="common">Bagworm moth</name>
    <name type="synonym">Eumeta japonica</name>
    <dbReference type="NCBI Taxonomy" id="151549"/>
    <lineage>
        <taxon>Eukaryota</taxon>
        <taxon>Metazoa</taxon>
        <taxon>Ecdysozoa</taxon>
        <taxon>Arthropoda</taxon>
        <taxon>Hexapoda</taxon>
        <taxon>Insecta</taxon>
        <taxon>Pterygota</taxon>
        <taxon>Neoptera</taxon>
        <taxon>Endopterygota</taxon>
        <taxon>Lepidoptera</taxon>
        <taxon>Glossata</taxon>
        <taxon>Ditrysia</taxon>
        <taxon>Tineoidea</taxon>
        <taxon>Psychidae</taxon>
        <taxon>Oiketicinae</taxon>
        <taxon>Eumeta</taxon>
    </lineage>
</organism>
<accession>A0A4C1SA44</accession>
<gene>
    <name evidence="1" type="ORF">EVAR_415_1</name>
</gene>
<name>A0A4C1SA44_EUMVA</name>
<reference evidence="1 2" key="1">
    <citation type="journal article" date="2019" name="Commun. Biol.">
        <title>The bagworm genome reveals a unique fibroin gene that provides high tensile strength.</title>
        <authorList>
            <person name="Kono N."/>
            <person name="Nakamura H."/>
            <person name="Ohtoshi R."/>
            <person name="Tomita M."/>
            <person name="Numata K."/>
            <person name="Arakawa K."/>
        </authorList>
    </citation>
    <scope>NUCLEOTIDE SEQUENCE [LARGE SCALE GENOMIC DNA]</scope>
</reference>
<comment type="caution">
    <text evidence="1">The sequence shown here is derived from an EMBL/GenBank/DDBJ whole genome shotgun (WGS) entry which is preliminary data.</text>
</comment>
<protein>
    <submittedName>
        <fullName evidence="1">Uncharacterized protein</fullName>
    </submittedName>
</protein>
<proteinExistence type="predicted"/>
<dbReference type="AlphaFoldDB" id="A0A4C1SA44"/>
<evidence type="ECO:0000313" key="2">
    <source>
        <dbReference type="Proteomes" id="UP000299102"/>
    </source>
</evidence>
<keyword evidence="2" id="KW-1185">Reference proteome</keyword>
<dbReference type="Proteomes" id="UP000299102">
    <property type="component" value="Unassembled WGS sequence"/>
</dbReference>
<evidence type="ECO:0000313" key="1">
    <source>
        <dbReference type="EMBL" id="GBO99068.1"/>
    </source>
</evidence>